<dbReference type="RefSeq" id="WP_200501583.1">
    <property type="nucleotide sequence ID" value="NZ_JAEDAJ010000002.1"/>
</dbReference>
<evidence type="ECO:0000256" key="6">
    <source>
        <dbReference type="ARBA" id="ARBA00022777"/>
    </source>
</evidence>
<keyword evidence="3" id="KW-0597">Phosphoprotein</keyword>
<evidence type="ECO:0000313" key="12">
    <source>
        <dbReference type="Proteomes" id="UP000612352"/>
    </source>
</evidence>
<dbReference type="CDD" id="cd16917">
    <property type="entry name" value="HATPase_UhpB-NarQ-NarX-like"/>
    <property type="match status" value="1"/>
</dbReference>
<gene>
    <name evidence="11" type="ORF">I8D64_05950</name>
</gene>
<feature type="transmembrane region" description="Helical" evidence="9">
    <location>
        <begin position="82"/>
        <end position="114"/>
    </location>
</feature>
<evidence type="ECO:0000256" key="8">
    <source>
        <dbReference type="ARBA" id="ARBA00023012"/>
    </source>
</evidence>
<evidence type="ECO:0000313" key="11">
    <source>
        <dbReference type="EMBL" id="MBK0330944.1"/>
    </source>
</evidence>
<protein>
    <recommendedName>
        <fullName evidence="2">histidine kinase</fullName>
        <ecNumber evidence="2">2.7.13.3</ecNumber>
    </recommendedName>
</protein>
<comment type="catalytic activity">
    <reaction evidence="1">
        <text>ATP + protein L-histidine = ADP + protein N-phospho-L-histidine.</text>
        <dbReference type="EC" id="2.7.13.3"/>
    </reaction>
</comment>
<feature type="transmembrane region" description="Helical" evidence="9">
    <location>
        <begin position="53"/>
        <end position="76"/>
    </location>
</feature>
<evidence type="ECO:0000256" key="2">
    <source>
        <dbReference type="ARBA" id="ARBA00012438"/>
    </source>
</evidence>
<proteinExistence type="predicted"/>
<dbReference type="InterPro" id="IPR050482">
    <property type="entry name" value="Sensor_HK_TwoCompSys"/>
</dbReference>
<dbReference type="InterPro" id="IPR036890">
    <property type="entry name" value="HATPase_C_sf"/>
</dbReference>
<evidence type="ECO:0000256" key="5">
    <source>
        <dbReference type="ARBA" id="ARBA00022741"/>
    </source>
</evidence>
<feature type="domain" description="Signal transduction histidine kinase subgroup 3 dimerisation and phosphoacceptor" evidence="10">
    <location>
        <begin position="210"/>
        <end position="275"/>
    </location>
</feature>
<dbReference type="InterPro" id="IPR011712">
    <property type="entry name" value="Sig_transdc_His_kin_sub3_dim/P"/>
</dbReference>
<keyword evidence="4" id="KW-0808">Transferase</keyword>
<dbReference type="SUPFAM" id="SSF55874">
    <property type="entry name" value="ATPase domain of HSP90 chaperone/DNA topoisomerase II/histidine kinase"/>
    <property type="match status" value="1"/>
</dbReference>
<dbReference type="Gene3D" id="1.20.5.1930">
    <property type="match status" value="1"/>
</dbReference>
<keyword evidence="9" id="KW-0812">Transmembrane</keyword>
<reference evidence="11 12" key="1">
    <citation type="submission" date="2020-12" db="EMBL/GenBank/DDBJ databases">
        <title>Brachybacterium sp. MASK1Z-5, whole genome shotgun sequence.</title>
        <authorList>
            <person name="Tuo L."/>
        </authorList>
    </citation>
    <scope>NUCLEOTIDE SEQUENCE [LARGE SCALE GENOMIC DNA]</scope>
    <source>
        <strain evidence="11 12">MASK1Z-5</strain>
    </source>
</reference>
<dbReference type="EMBL" id="JAEDAJ010000002">
    <property type="protein sequence ID" value="MBK0330944.1"/>
    <property type="molecule type" value="Genomic_DNA"/>
</dbReference>
<name>A0ABS1B8J5_9MICO</name>
<feature type="transmembrane region" description="Helical" evidence="9">
    <location>
        <begin position="126"/>
        <end position="147"/>
    </location>
</feature>
<feature type="transmembrane region" description="Helical" evidence="9">
    <location>
        <begin position="21"/>
        <end position="41"/>
    </location>
</feature>
<dbReference type="Proteomes" id="UP000612352">
    <property type="component" value="Unassembled WGS sequence"/>
</dbReference>
<keyword evidence="12" id="KW-1185">Reference proteome</keyword>
<evidence type="ECO:0000256" key="4">
    <source>
        <dbReference type="ARBA" id="ARBA00022679"/>
    </source>
</evidence>
<dbReference type="PANTHER" id="PTHR24421:SF10">
    <property type="entry name" value="NITRATE_NITRITE SENSOR PROTEIN NARQ"/>
    <property type="match status" value="1"/>
</dbReference>
<sequence>MTASTSPAPPWRGPAPRRGDAVAALCCLAIAAGTLLAIPLLERAGGEPMGAPPAGSAAWWAVLLTLLAQAAALALLRPLPRLAAVVVSALPLLLAVLAPGTAFGTTTVAVLWAALVAGIRLRREHLAPVAGAMLALTVLATTVNTLGSEDAGAVQALLAGIGQGVIVIGVPLLLALIVVSRRQARTAHERELTALRREQDAQVAVAIAAERTAVARDLHDIAAHHMSGIAMLASALERQVDPAPEAAKESARDIRMQSTAVLRDLRRLVGLLRDEHAVPLADRSLASLPQLVDERRAAGAEIGLTVEPQGADPGADVGALAQLVGYRMVQESLANAAVHAPAADCEVRVDARSAQRVRIVVVNGRPARPGPQPGRTGGFGLIGMRERAELVGAGLEYGPTGAGGWSVTLDLPRDGVVSGQPQQREEPT</sequence>
<evidence type="ECO:0000256" key="9">
    <source>
        <dbReference type="SAM" id="Phobius"/>
    </source>
</evidence>
<dbReference type="PANTHER" id="PTHR24421">
    <property type="entry name" value="NITRATE/NITRITE SENSOR PROTEIN NARX-RELATED"/>
    <property type="match status" value="1"/>
</dbReference>
<keyword evidence="9" id="KW-0472">Membrane</keyword>
<comment type="caution">
    <text evidence="11">The sequence shown here is derived from an EMBL/GenBank/DDBJ whole genome shotgun (WGS) entry which is preliminary data.</text>
</comment>
<accession>A0ABS1B8J5</accession>
<feature type="transmembrane region" description="Helical" evidence="9">
    <location>
        <begin position="153"/>
        <end position="179"/>
    </location>
</feature>
<dbReference type="Gene3D" id="3.30.565.10">
    <property type="entry name" value="Histidine kinase-like ATPase, C-terminal domain"/>
    <property type="match status" value="1"/>
</dbReference>
<organism evidence="11 12">
    <name type="scientific">Brachybacterium halotolerans</name>
    <dbReference type="NCBI Taxonomy" id="2795215"/>
    <lineage>
        <taxon>Bacteria</taxon>
        <taxon>Bacillati</taxon>
        <taxon>Actinomycetota</taxon>
        <taxon>Actinomycetes</taxon>
        <taxon>Micrococcales</taxon>
        <taxon>Dermabacteraceae</taxon>
        <taxon>Brachybacterium</taxon>
    </lineage>
</organism>
<dbReference type="EC" id="2.7.13.3" evidence="2"/>
<keyword evidence="9" id="KW-1133">Transmembrane helix</keyword>
<keyword evidence="6" id="KW-0418">Kinase</keyword>
<keyword evidence="8" id="KW-0902">Two-component regulatory system</keyword>
<evidence type="ECO:0000259" key="10">
    <source>
        <dbReference type="Pfam" id="PF07730"/>
    </source>
</evidence>
<keyword evidence="5" id="KW-0547">Nucleotide-binding</keyword>
<keyword evidence="7" id="KW-0067">ATP-binding</keyword>
<evidence type="ECO:0000256" key="1">
    <source>
        <dbReference type="ARBA" id="ARBA00000085"/>
    </source>
</evidence>
<evidence type="ECO:0000256" key="3">
    <source>
        <dbReference type="ARBA" id="ARBA00022553"/>
    </source>
</evidence>
<evidence type="ECO:0000256" key="7">
    <source>
        <dbReference type="ARBA" id="ARBA00022840"/>
    </source>
</evidence>
<dbReference type="Pfam" id="PF07730">
    <property type="entry name" value="HisKA_3"/>
    <property type="match status" value="1"/>
</dbReference>